<dbReference type="RefSeq" id="WP_013325734.1">
    <property type="nucleotide sequence ID" value="NC_014502.1"/>
</dbReference>
<dbReference type="Proteomes" id="UP000008206">
    <property type="component" value="Plasmid Cy782203"/>
</dbReference>
<gene>
    <name evidence="2" type="ordered locus">Cyan7822_6973</name>
</gene>
<feature type="compositionally biased region" description="Basic and acidic residues" evidence="1">
    <location>
        <begin position="70"/>
        <end position="82"/>
    </location>
</feature>
<feature type="compositionally biased region" description="Basic and acidic residues" evidence="1">
    <location>
        <begin position="32"/>
        <end position="63"/>
    </location>
</feature>
<dbReference type="AlphaFoldDB" id="E0UNT1"/>
<proteinExistence type="predicted"/>
<reference evidence="3" key="1">
    <citation type="journal article" date="2011" name="MBio">
        <title>Novel metabolic attributes of the genus Cyanothece, comprising a group of unicellular nitrogen-fixing Cyanobacteria.</title>
        <authorList>
            <person name="Bandyopadhyay A."/>
            <person name="Elvitigala T."/>
            <person name="Welsh E."/>
            <person name="Stockel J."/>
            <person name="Liberton M."/>
            <person name="Min H."/>
            <person name="Sherman L.A."/>
            <person name="Pakrasi H.B."/>
        </authorList>
    </citation>
    <scope>NUCLEOTIDE SEQUENCE [LARGE SCALE GENOMIC DNA]</scope>
    <source>
        <strain evidence="3">PCC 7822</strain>
        <plasmid evidence="3">Cy782203</plasmid>
    </source>
</reference>
<feature type="region of interest" description="Disordered" evidence="1">
    <location>
        <begin position="32"/>
        <end position="82"/>
    </location>
</feature>
<keyword evidence="2" id="KW-0614">Plasmid</keyword>
<evidence type="ECO:0000313" key="3">
    <source>
        <dbReference type="Proteomes" id="UP000008206"/>
    </source>
</evidence>
<accession>E0UNT1</accession>
<evidence type="ECO:0000256" key="1">
    <source>
        <dbReference type="SAM" id="MobiDB-lite"/>
    </source>
</evidence>
<geneLocation type="plasmid" evidence="2 3">
    <name>Cy782203</name>
</geneLocation>
<dbReference type="HOGENOM" id="CLU_588908_0_0_3"/>
<dbReference type="OrthoDB" id="460256at2"/>
<organism evidence="2 3">
    <name type="scientific">Gloeothece verrucosa (strain PCC 7822)</name>
    <name type="common">Cyanothece sp. (strain PCC 7822)</name>
    <dbReference type="NCBI Taxonomy" id="497965"/>
    <lineage>
        <taxon>Bacteria</taxon>
        <taxon>Bacillati</taxon>
        <taxon>Cyanobacteriota</taxon>
        <taxon>Cyanophyceae</taxon>
        <taxon>Oscillatoriophycideae</taxon>
        <taxon>Chroococcales</taxon>
        <taxon>Aphanothecaceae</taxon>
        <taxon>Gloeothece</taxon>
        <taxon>Gloeothece verrucosa</taxon>
    </lineage>
</organism>
<protein>
    <submittedName>
        <fullName evidence="2">Uncharacterized protein</fullName>
    </submittedName>
</protein>
<sequence length="464" mass="53087">MTVTPVSESHVGQMQSALIAFAQTFLKMEGLKLDEKNQEKKPENHDEPPKKENSSQKSQKDSENTPFPSPDERGNSQGHEEKLQESNLIPLIEIWQNGNLIKGKNVDKLDAVLNIRLEMAHQLAQPGQIIKGLENLEVLGILGQKSTTLFKTDEQGKVEVNQNFSTLLEETRKPAFSKAKEDRPQQNLNSAPDIITQLINDYEAFRTDIKADIKNEIHSSFKEMLKERNQKPRDYQWWQKAAQRPGALWDLWRTRRSQQSAAYTITQLWQSEAAPNDKLYQANGYSVYREGNEFKLEDNQGNELLRFKTNSLGAAMVTQSHLKDKDLDALKDLKQSLKSGQLTEDFMTVDKLATSREIRTLNIVEQLVSLSKQTSAKSRQESDENNRYLIRSASNGEVVILKKDELNQHKIIFQRTAQGVVNLMTKQDLEHLENVLKIKTQSAIELNRQIEQVRNTSTVRRRGP</sequence>
<dbReference type="KEGG" id="cyj:Cyan7822_6973"/>
<keyword evidence="3" id="KW-1185">Reference proteome</keyword>
<dbReference type="EMBL" id="CP002201">
    <property type="protein sequence ID" value="ADN18611.1"/>
    <property type="molecule type" value="Genomic_DNA"/>
</dbReference>
<evidence type="ECO:0000313" key="2">
    <source>
        <dbReference type="EMBL" id="ADN18611.1"/>
    </source>
</evidence>
<name>E0UNT1_GLOV7</name>